<dbReference type="AlphaFoldDB" id="A0A2Z5G7W1"/>
<dbReference type="Proteomes" id="UP000253606">
    <property type="component" value="Chromosome"/>
</dbReference>
<dbReference type="KEGG" id="abas:ACPOL_6118"/>
<keyword evidence="2" id="KW-1185">Reference proteome</keyword>
<sequence length="38" mass="4148">MSEIVSPAFSGKRGETRRSTFASVYFCAIGDWAATIFS</sequence>
<gene>
    <name evidence="1" type="ORF">ACPOL_6118</name>
</gene>
<evidence type="ECO:0000313" key="1">
    <source>
        <dbReference type="EMBL" id="AXC15362.1"/>
    </source>
</evidence>
<reference evidence="1 2" key="1">
    <citation type="journal article" date="2018" name="Front. Microbiol.">
        <title>Hydrolytic Capabilities as a Key to Environmental Success: Chitinolytic and Cellulolytic Acidobacteria From Acidic Sub-arctic Soils and Boreal Peatlands.</title>
        <authorList>
            <person name="Belova S.E."/>
            <person name="Ravin N.V."/>
            <person name="Pankratov T.A."/>
            <person name="Rakitin A.L."/>
            <person name="Ivanova A.A."/>
            <person name="Beletsky A.V."/>
            <person name="Mardanov A.V."/>
            <person name="Sinninghe Damste J.S."/>
            <person name="Dedysh S.N."/>
        </authorList>
    </citation>
    <scope>NUCLEOTIDE SEQUENCE [LARGE SCALE GENOMIC DNA]</scope>
    <source>
        <strain evidence="1 2">SBC82</strain>
    </source>
</reference>
<name>A0A2Z5G7W1_9BACT</name>
<dbReference type="EMBL" id="CP030840">
    <property type="protein sequence ID" value="AXC15362.1"/>
    <property type="molecule type" value="Genomic_DNA"/>
</dbReference>
<accession>A0A2Z5G7W1</accession>
<protein>
    <submittedName>
        <fullName evidence="1">Uncharacterized protein</fullName>
    </submittedName>
</protein>
<evidence type="ECO:0000313" key="2">
    <source>
        <dbReference type="Proteomes" id="UP000253606"/>
    </source>
</evidence>
<proteinExistence type="predicted"/>
<organism evidence="1 2">
    <name type="scientific">Acidisarcina polymorpha</name>
    <dbReference type="NCBI Taxonomy" id="2211140"/>
    <lineage>
        <taxon>Bacteria</taxon>
        <taxon>Pseudomonadati</taxon>
        <taxon>Acidobacteriota</taxon>
        <taxon>Terriglobia</taxon>
        <taxon>Terriglobales</taxon>
        <taxon>Acidobacteriaceae</taxon>
        <taxon>Acidisarcina</taxon>
    </lineage>
</organism>